<evidence type="ECO:0008006" key="4">
    <source>
        <dbReference type="Google" id="ProtNLM"/>
    </source>
</evidence>
<gene>
    <name evidence="2" type="ORF">SAMN05443550_101515</name>
</gene>
<evidence type="ECO:0000313" key="2">
    <source>
        <dbReference type="EMBL" id="SDZ94834.1"/>
    </source>
</evidence>
<accession>A0A1H3X838</accession>
<reference evidence="2 3" key="1">
    <citation type="submission" date="2016-10" db="EMBL/GenBank/DDBJ databases">
        <authorList>
            <person name="de Groot N.N."/>
        </authorList>
    </citation>
    <scope>NUCLEOTIDE SEQUENCE [LARGE SCALE GENOMIC DNA]</scope>
    <source>
        <strain evidence="2 3">DSM 19033</strain>
    </source>
</reference>
<dbReference type="AlphaFoldDB" id="A0A1H3X838"/>
<protein>
    <recommendedName>
        <fullName evidence="4">Cbb3-type cytochrome oxidase component FixQ</fullName>
    </recommendedName>
</protein>
<proteinExistence type="predicted"/>
<dbReference type="RefSeq" id="WP_090554836.1">
    <property type="nucleotide sequence ID" value="NZ_FNRA01000001.1"/>
</dbReference>
<organism evidence="2 3">
    <name type="scientific">Pedobacter hartonius</name>
    <dbReference type="NCBI Taxonomy" id="425514"/>
    <lineage>
        <taxon>Bacteria</taxon>
        <taxon>Pseudomonadati</taxon>
        <taxon>Bacteroidota</taxon>
        <taxon>Sphingobacteriia</taxon>
        <taxon>Sphingobacteriales</taxon>
        <taxon>Sphingobacteriaceae</taxon>
        <taxon>Pedobacter</taxon>
    </lineage>
</organism>
<dbReference type="STRING" id="425514.SAMN05443550_101515"/>
<feature type="transmembrane region" description="Helical" evidence="1">
    <location>
        <begin position="15"/>
        <end position="36"/>
    </location>
</feature>
<evidence type="ECO:0000256" key="1">
    <source>
        <dbReference type="SAM" id="Phobius"/>
    </source>
</evidence>
<dbReference type="EMBL" id="FNRA01000001">
    <property type="protein sequence ID" value="SDZ94834.1"/>
    <property type="molecule type" value="Genomic_DNA"/>
</dbReference>
<name>A0A1H3X838_9SPHI</name>
<evidence type="ECO:0000313" key="3">
    <source>
        <dbReference type="Proteomes" id="UP000198850"/>
    </source>
</evidence>
<keyword evidence="3" id="KW-1185">Reference proteome</keyword>
<keyword evidence="1" id="KW-0472">Membrane</keyword>
<keyword evidence="1" id="KW-0812">Transmembrane</keyword>
<sequence length="59" mass="6770">MFKQFLDHADGNQGYLLSSLGVFMLFFILVAVLLLTMKKEDIQYMKELPLKDDGNERGS</sequence>
<dbReference type="OrthoDB" id="1495084at2"/>
<keyword evidence="1" id="KW-1133">Transmembrane helix</keyword>
<dbReference type="Proteomes" id="UP000198850">
    <property type="component" value="Unassembled WGS sequence"/>
</dbReference>